<feature type="transmembrane region" description="Helical" evidence="1">
    <location>
        <begin position="44"/>
        <end position="63"/>
    </location>
</feature>
<organism evidence="5 6">
    <name type="scientific">Halomarina rubra</name>
    <dbReference type="NCBI Taxonomy" id="2071873"/>
    <lineage>
        <taxon>Archaea</taxon>
        <taxon>Methanobacteriati</taxon>
        <taxon>Methanobacteriota</taxon>
        <taxon>Stenosarchaea group</taxon>
        <taxon>Halobacteria</taxon>
        <taxon>Halobacteriales</taxon>
        <taxon>Natronomonadaceae</taxon>
        <taxon>Halomarina</taxon>
    </lineage>
</organism>
<proteinExistence type="predicted"/>
<gene>
    <name evidence="5" type="ORF">ACFSBT_21200</name>
</gene>
<dbReference type="AlphaFoldDB" id="A0ABD6B2K2"/>
<accession>A0ABD6B2K2</accession>
<dbReference type="Proteomes" id="UP001597187">
    <property type="component" value="Unassembled WGS sequence"/>
</dbReference>
<feature type="domain" description="DUF8054" evidence="2">
    <location>
        <begin position="7"/>
        <end position="86"/>
    </location>
</feature>
<feature type="domain" description="DUF8054" evidence="4">
    <location>
        <begin position="105"/>
        <end position="220"/>
    </location>
</feature>
<evidence type="ECO:0000259" key="3">
    <source>
        <dbReference type="Pfam" id="PF26237"/>
    </source>
</evidence>
<sequence>MVSRLVESLSQSEYTGENRCLPCTVVNLLVGAVLALAVGSRNRLLGVLVAVGSGALIYLRGYLVPGTPELTKQYLPRRVLGWFGKDPLATVELDPEHGLDDPAELERTLLAVGALEETPDGRDLQLTDAFADQWRAAMGTVDRTALRERTATALDVDPEAFERRGAGIVLLDDFRVAAQWPSESALVADVAAADLLADRIDGWEDLPAVQRAIFLSGVRLFAEDCPDGGGVEADSEVVESCCSQLDVFVVRCSDSGERLVEQPVEG</sequence>
<evidence type="ECO:0000259" key="2">
    <source>
        <dbReference type="Pfam" id="PF26236"/>
    </source>
</evidence>
<evidence type="ECO:0000313" key="6">
    <source>
        <dbReference type="Proteomes" id="UP001597187"/>
    </source>
</evidence>
<keyword evidence="6" id="KW-1185">Reference proteome</keyword>
<dbReference type="InterPro" id="IPR058775">
    <property type="entry name" value="DUF8054_M"/>
</dbReference>
<name>A0ABD6B2K2_9EURY</name>
<keyword evidence="1" id="KW-0472">Membrane</keyword>
<feature type="transmembrane region" description="Helical" evidence="1">
    <location>
        <begin position="20"/>
        <end position="38"/>
    </location>
</feature>
<dbReference type="RefSeq" id="WP_250875729.1">
    <property type="nucleotide sequence ID" value="NZ_JALXFV010000011.1"/>
</dbReference>
<dbReference type="Pfam" id="PF26237">
    <property type="entry name" value="DUF8054_C"/>
    <property type="match status" value="1"/>
</dbReference>
<keyword evidence="1" id="KW-0812">Transmembrane</keyword>
<dbReference type="Pfam" id="PF26238">
    <property type="entry name" value="DUF8054_M"/>
    <property type="match status" value="1"/>
</dbReference>
<dbReference type="InterPro" id="IPR058675">
    <property type="entry name" value="DUF8054_C"/>
</dbReference>
<comment type="caution">
    <text evidence="5">The sequence shown here is derived from an EMBL/GenBank/DDBJ whole genome shotgun (WGS) entry which is preliminary data.</text>
</comment>
<protein>
    <submittedName>
        <fullName evidence="5">Uncharacterized protein</fullName>
    </submittedName>
</protein>
<keyword evidence="1" id="KW-1133">Transmembrane helix</keyword>
<feature type="domain" description="DUF8054" evidence="3">
    <location>
        <begin position="223"/>
        <end position="261"/>
    </location>
</feature>
<evidence type="ECO:0000313" key="5">
    <source>
        <dbReference type="EMBL" id="MFD1515806.1"/>
    </source>
</evidence>
<evidence type="ECO:0000256" key="1">
    <source>
        <dbReference type="SAM" id="Phobius"/>
    </source>
</evidence>
<dbReference type="EMBL" id="JBHUDC010000011">
    <property type="protein sequence ID" value="MFD1515806.1"/>
    <property type="molecule type" value="Genomic_DNA"/>
</dbReference>
<evidence type="ECO:0000259" key="4">
    <source>
        <dbReference type="Pfam" id="PF26238"/>
    </source>
</evidence>
<dbReference type="Pfam" id="PF26236">
    <property type="entry name" value="DUF8054_N"/>
    <property type="match status" value="1"/>
</dbReference>
<dbReference type="InterPro" id="IPR058674">
    <property type="entry name" value="DUF8054_N"/>
</dbReference>
<reference evidence="5 6" key="1">
    <citation type="journal article" date="2019" name="Int. J. Syst. Evol. Microbiol.">
        <title>The Global Catalogue of Microorganisms (GCM) 10K type strain sequencing project: providing services to taxonomists for standard genome sequencing and annotation.</title>
        <authorList>
            <consortium name="The Broad Institute Genomics Platform"/>
            <consortium name="The Broad Institute Genome Sequencing Center for Infectious Disease"/>
            <person name="Wu L."/>
            <person name="Ma J."/>
        </authorList>
    </citation>
    <scope>NUCLEOTIDE SEQUENCE [LARGE SCALE GENOMIC DNA]</scope>
    <source>
        <strain evidence="5 6">CGMCC 1.12563</strain>
    </source>
</reference>